<dbReference type="AlphaFoldDB" id="A0AAD3CYW9"/>
<comment type="caution">
    <text evidence="1">The sequence shown here is derived from an EMBL/GenBank/DDBJ whole genome shotgun (WGS) entry which is preliminary data.</text>
</comment>
<organism evidence="1 2">
    <name type="scientific">Chaetoceros tenuissimus</name>
    <dbReference type="NCBI Taxonomy" id="426638"/>
    <lineage>
        <taxon>Eukaryota</taxon>
        <taxon>Sar</taxon>
        <taxon>Stramenopiles</taxon>
        <taxon>Ochrophyta</taxon>
        <taxon>Bacillariophyta</taxon>
        <taxon>Coscinodiscophyceae</taxon>
        <taxon>Chaetocerotophycidae</taxon>
        <taxon>Chaetocerotales</taxon>
        <taxon>Chaetocerotaceae</taxon>
        <taxon>Chaetoceros</taxon>
    </lineage>
</organism>
<sequence>MTTSNATNLSTVQPEHFENCHPSVWFSKDANTRKWLLQTWLTELGISRHTSISLTTPSSTKEAEQRRINELFAIFRLGDKNLTEMSPYLFLSSEDHAEYLQKRGKRTFRSGVLKDSTNMKRDQPSKEKAFPSKDKSVPRLSIQETVTNNVLCVLDLLSGHDTKKNSEYLEAAIQLQTQPKKKLAYYHSTYICDEFHRYNIPLLHRKVAIDYAFEVLRGDNGNVNNEEHLHWVLLKNLRALGYDYETFWLSLEYAASALTPSCNVLAAAGILEYMYNCDEEMKMNALNAAKEQVDDQNKLDQTQITNADKADSMKMELMKERIKELELEVKKLRGEDFASI</sequence>
<evidence type="ECO:0000313" key="2">
    <source>
        <dbReference type="Proteomes" id="UP001054902"/>
    </source>
</evidence>
<protein>
    <submittedName>
        <fullName evidence="1">Uncharacterized protein</fullName>
    </submittedName>
</protein>
<proteinExistence type="predicted"/>
<dbReference type="Proteomes" id="UP001054902">
    <property type="component" value="Unassembled WGS sequence"/>
</dbReference>
<accession>A0AAD3CYW9</accession>
<dbReference type="EMBL" id="BLLK01000047">
    <property type="protein sequence ID" value="GFH53550.1"/>
    <property type="molecule type" value="Genomic_DNA"/>
</dbReference>
<evidence type="ECO:0000313" key="1">
    <source>
        <dbReference type="EMBL" id="GFH53550.1"/>
    </source>
</evidence>
<name>A0AAD3CYW9_9STRA</name>
<keyword evidence="2" id="KW-1185">Reference proteome</keyword>
<gene>
    <name evidence="1" type="ORF">CTEN210_10026</name>
</gene>
<reference evidence="1 2" key="1">
    <citation type="journal article" date="2021" name="Sci. Rep.">
        <title>The genome of the diatom Chaetoceros tenuissimus carries an ancient integrated fragment of an extant virus.</title>
        <authorList>
            <person name="Hongo Y."/>
            <person name="Kimura K."/>
            <person name="Takaki Y."/>
            <person name="Yoshida Y."/>
            <person name="Baba S."/>
            <person name="Kobayashi G."/>
            <person name="Nagasaki K."/>
            <person name="Hano T."/>
            <person name="Tomaru Y."/>
        </authorList>
    </citation>
    <scope>NUCLEOTIDE SEQUENCE [LARGE SCALE GENOMIC DNA]</scope>
    <source>
        <strain evidence="1 2">NIES-3715</strain>
    </source>
</reference>